<comment type="similarity">
    <text evidence="2">Belongs to the chromogranin/secretogranin protein family.</text>
</comment>
<evidence type="ECO:0000256" key="3">
    <source>
        <dbReference type="ARBA" id="ARBA00022525"/>
    </source>
</evidence>
<keyword evidence="9" id="KW-1185">Reference proteome</keyword>
<evidence type="ECO:0000256" key="5">
    <source>
        <dbReference type="ARBA" id="ARBA00022729"/>
    </source>
</evidence>
<gene>
    <name evidence="8" type="primary">SCG2</name>
</gene>
<dbReference type="GO" id="GO:0005576">
    <property type="term" value="C:extracellular region"/>
    <property type="evidence" value="ECO:0007669"/>
    <property type="project" value="UniProtKB-SubCell"/>
</dbReference>
<dbReference type="PANTHER" id="PTHR15119">
    <property type="entry name" value="SECRETOGRANIN II"/>
    <property type="match status" value="1"/>
</dbReference>
<feature type="region of interest" description="Disordered" evidence="6">
    <location>
        <begin position="84"/>
        <end position="104"/>
    </location>
</feature>
<evidence type="ECO:0000256" key="1">
    <source>
        <dbReference type="ARBA" id="ARBA00004613"/>
    </source>
</evidence>
<dbReference type="FunCoup" id="H2ZVJ3">
    <property type="interactions" value="132"/>
</dbReference>
<dbReference type="Ensembl" id="ENSLACT00000001426.1">
    <property type="protein sequence ID" value="ENSLACP00000001414.1"/>
    <property type="gene ID" value="ENSLACG00000001266.1"/>
</dbReference>
<dbReference type="eggNOG" id="ENOG502QV5W">
    <property type="taxonomic scope" value="Eukaryota"/>
</dbReference>
<dbReference type="PANTHER" id="PTHR15119:SF0">
    <property type="entry name" value="SECRETOGRANIN-2"/>
    <property type="match status" value="1"/>
</dbReference>
<feature type="compositionally biased region" description="Acidic residues" evidence="6">
    <location>
        <begin position="258"/>
        <end position="278"/>
    </location>
</feature>
<dbReference type="InterPro" id="IPR001990">
    <property type="entry name" value="Granin"/>
</dbReference>
<proteinExistence type="inferred from homology"/>
<feature type="region of interest" description="Disordered" evidence="6">
    <location>
        <begin position="319"/>
        <end position="346"/>
    </location>
</feature>
<dbReference type="GeneID" id="102346441"/>
<evidence type="ECO:0000256" key="2">
    <source>
        <dbReference type="ARBA" id="ARBA00005723"/>
    </source>
</evidence>
<dbReference type="InParanoid" id="H2ZVJ3"/>
<evidence type="ECO:0000313" key="9">
    <source>
        <dbReference type="Proteomes" id="UP000008672"/>
    </source>
</evidence>
<reference evidence="9" key="1">
    <citation type="submission" date="2011-08" db="EMBL/GenBank/DDBJ databases">
        <title>The draft genome of Latimeria chalumnae.</title>
        <authorList>
            <person name="Di Palma F."/>
            <person name="Alfoldi J."/>
            <person name="Johnson J."/>
            <person name="Berlin A."/>
            <person name="Gnerre S."/>
            <person name="Jaffe D."/>
            <person name="MacCallum I."/>
            <person name="Young S."/>
            <person name="Walker B.J."/>
            <person name="Lander E."/>
            <person name="Lindblad-Toh K."/>
        </authorList>
    </citation>
    <scope>NUCLEOTIDE SEQUENCE [LARGE SCALE GENOMIC DNA]</scope>
    <source>
        <strain evidence="9">Wild caught</strain>
    </source>
</reference>
<dbReference type="AlphaFoldDB" id="H2ZVJ3"/>
<evidence type="ECO:0000313" key="8">
    <source>
        <dbReference type="Ensembl" id="ENSLACP00000001414.1"/>
    </source>
</evidence>
<keyword evidence="5 7" id="KW-0732">Signal</keyword>
<dbReference type="GO" id="GO:0030141">
    <property type="term" value="C:secretory granule"/>
    <property type="evidence" value="ECO:0007669"/>
    <property type="project" value="InterPro"/>
</dbReference>
<name>H2ZVJ3_LATCH</name>
<sequence>MAFAMFCSLGAVITILLNTCCVDAASLRDYKFAEKEPGYSYQNFNRLPSADMMKALEYIENLRQKGNNEEPLLDYDDFDRSRSFQGSPSLENQGQSPVAGVSKDPLTENESQWLRFIIKNLKQLEKESKITSKGNKVYGLGNYPVRLNQDYDMYDWPERRVREFRKSTSNYQDDESRDNPYKRTNEIVEEQYTPQSLATLESVFKELGKLTTPSQKLEEQKILKDNEDEVYRGNNIAYEDVVGGEDWNPVEEKVESQQSEEEEIRNSEEEIDTDEDQIRDEAKRLEQPNLKQGATPRKSVDDQVSDEVSKFMNYYKNLMSRIESSRPRTGPTEQKRTTKSSDNEIDPQAIYQLIEISRNLQIPPEDLIDMLEAEDDKTQDKVLESEDKLPIPNDLDEISDPNLDRMDFLKDTIGSKAGYIKRPTFDVPEDLAEDLTTEDILNVLGMDKASKQNPMHFLKQLNRANGSSRLSSVNGRPRGYPLSRAAWGTNSLEKRFDYDKRDYGDDDLANYLTKVLAKYPELLKTNEVKRVQTPTADEDQQDGDNHQRAVKEYIDQMEPQTSDHLSLPNKRLLAVREKKDTPNRQNLEENMLIKMLDYINQENSEKDGREYYTRSALEDNM</sequence>
<dbReference type="Pfam" id="PF01271">
    <property type="entry name" value="Granin"/>
    <property type="match status" value="1"/>
</dbReference>
<evidence type="ECO:0000256" key="4">
    <source>
        <dbReference type="ARBA" id="ARBA00022685"/>
    </source>
</evidence>
<feature type="compositionally biased region" description="Polar residues" evidence="6">
    <location>
        <begin position="84"/>
        <end position="96"/>
    </location>
</feature>
<dbReference type="GeneTree" id="ENSGT00390000010895"/>
<feature type="compositionally biased region" description="Basic and acidic residues" evidence="6">
    <location>
        <begin position="333"/>
        <end position="342"/>
    </location>
</feature>
<protein>
    <submittedName>
        <fullName evidence="8">Secretogranin II</fullName>
    </submittedName>
</protein>
<dbReference type="STRING" id="7897.ENSLACP00000001414"/>
<dbReference type="OrthoDB" id="8894600at2759"/>
<dbReference type="OMA" id="RNAAYDD"/>
<dbReference type="HOGENOM" id="CLU_031294_0_0_1"/>
<organism evidence="8 9">
    <name type="scientific">Latimeria chalumnae</name>
    <name type="common">Coelacanth</name>
    <dbReference type="NCBI Taxonomy" id="7897"/>
    <lineage>
        <taxon>Eukaryota</taxon>
        <taxon>Metazoa</taxon>
        <taxon>Chordata</taxon>
        <taxon>Craniata</taxon>
        <taxon>Vertebrata</taxon>
        <taxon>Euteleostomi</taxon>
        <taxon>Coelacanthiformes</taxon>
        <taxon>Coelacanthidae</taxon>
        <taxon>Latimeria</taxon>
    </lineage>
</organism>
<dbReference type="CTD" id="793796"/>
<keyword evidence="4" id="KW-0165">Cleavage on pair of basic residues</keyword>
<reference evidence="8" key="3">
    <citation type="submission" date="2025-09" db="UniProtKB">
        <authorList>
            <consortium name="Ensembl"/>
        </authorList>
    </citation>
    <scope>IDENTIFICATION</scope>
</reference>
<feature type="region of interest" description="Disordered" evidence="6">
    <location>
        <begin position="253"/>
        <end position="304"/>
    </location>
</feature>
<feature type="chain" id="PRO_5003579611" evidence="7">
    <location>
        <begin position="25"/>
        <end position="621"/>
    </location>
</feature>
<accession>H2ZVJ3</accession>
<evidence type="ECO:0000256" key="6">
    <source>
        <dbReference type="SAM" id="MobiDB-lite"/>
    </source>
</evidence>
<evidence type="ECO:0000256" key="7">
    <source>
        <dbReference type="SAM" id="SignalP"/>
    </source>
</evidence>
<dbReference type="InterPro" id="IPR038858">
    <property type="entry name" value="ScgII"/>
</dbReference>
<dbReference type="EMBL" id="AFYH01240873">
    <property type="status" value="NOT_ANNOTATED_CDS"/>
    <property type="molecule type" value="Genomic_DNA"/>
</dbReference>
<dbReference type="Proteomes" id="UP000008672">
    <property type="component" value="Unassembled WGS sequence"/>
</dbReference>
<comment type="subcellular location">
    <subcellularLocation>
        <location evidence="1">Secreted</location>
    </subcellularLocation>
</comment>
<reference evidence="8" key="2">
    <citation type="submission" date="2025-08" db="UniProtKB">
        <authorList>
            <consortium name="Ensembl"/>
        </authorList>
    </citation>
    <scope>IDENTIFICATION</scope>
</reference>
<dbReference type="KEGG" id="lcm:102346441"/>
<feature type="signal peptide" evidence="7">
    <location>
        <begin position="1"/>
        <end position="24"/>
    </location>
</feature>
<keyword evidence="3" id="KW-0964">Secreted</keyword>